<evidence type="ECO:0000313" key="1">
    <source>
        <dbReference type="EMBL" id="OCL11174.1"/>
    </source>
</evidence>
<dbReference type="EMBL" id="KV749103">
    <property type="protein sequence ID" value="OCL11174.1"/>
    <property type="molecule type" value="Genomic_DNA"/>
</dbReference>
<protein>
    <submittedName>
        <fullName evidence="1">Uncharacterized protein</fullName>
    </submittedName>
</protein>
<organism evidence="1 2">
    <name type="scientific">Glonium stellatum</name>
    <dbReference type="NCBI Taxonomy" id="574774"/>
    <lineage>
        <taxon>Eukaryota</taxon>
        <taxon>Fungi</taxon>
        <taxon>Dikarya</taxon>
        <taxon>Ascomycota</taxon>
        <taxon>Pezizomycotina</taxon>
        <taxon>Dothideomycetes</taxon>
        <taxon>Pleosporomycetidae</taxon>
        <taxon>Gloniales</taxon>
        <taxon>Gloniaceae</taxon>
        <taxon>Glonium</taxon>
    </lineage>
</organism>
<dbReference type="Proteomes" id="UP000250140">
    <property type="component" value="Unassembled WGS sequence"/>
</dbReference>
<name>A0A8E2JVJ0_9PEZI</name>
<keyword evidence="2" id="KW-1185">Reference proteome</keyword>
<proteinExistence type="predicted"/>
<reference evidence="1 2" key="1">
    <citation type="journal article" date="2016" name="Nat. Commun.">
        <title>Ectomycorrhizal ecology is imprinted in the genome of the dominant symbiotic fungus Cenococcum geophilum.</title>
        <authorList>
            <consortium name="DOE Joint Genome Institute"/>
            <person name="Peter M."/>
            <person name="Kohler A."/>
            <person name="Ohm R.A."/>
            <person name="Kuo A."/>
            <person name="Krutzmann J."/>
            <person name="Morin E."/>
            <person name="Arend M."/>
            <person name="Barry K.W."/>
            <person name="Binder M."/>
            <person name="Choi C."/>
            <person name="Clum A."/>
            <person name="Copeland A."/>
            <person name="Grisel N."/>
            <person name="Haridas S."/>
            <person name="Kipfer T."/>
            <person name="LaButti K."/>
            <person name="Lindquist E."/>
            <person name="Lipzen A."/>
            <person name="Maire R."/>
            <person name="Meier B."/>
            <person name="Mihaltcheva S."/>
            <person name="Molinier V."/>
            <person name="Murat C."/>
            <person name="Poggeler S."/>
            <person name="Quandt C.A."/>
            <person name="Sperisen C."/>
            <person name="Tritt A."/>
            <person name="Tisserant E."/>
            <person name="Crous P.W."/>
            <person name="Henrissat B."/>
            <person name="Nehls U."/>
            <person name="Egli S."/>
            <person name="Spatafora J.W."/>
            <person name="Grigoriev I.V."/>
            <person name="Martin F.M."/>
        </authorList>
    </citation>
    <scope>NUCLEOTIDE SEQUENCE [LARGE SCALE GENOMIC DNA]</scope>
    <source>
        <strain evidence="1 2">CBS 207.34</strain>
    </source>
</reference>
<gene>
    <name evidence="1" type="ORF">AOQ84DRAFT_287775</name>
</gene>
<accession>A0A8E2JVJ0</accession>
<sequence length="614" mass="69877">MTLVTDWISAVCSALAAFVALLTLLAVFVSARQLLTEHSLYRLGLAEESLGPWHSKVERKRFLGMQRHICTPTVTLPDLVQKDWKPNVTFPVGFSTTQEHRTADPERALVKASWVNFMEALGLSPKSEHLYKMNLEPELVNGIIPMRWNGKDLVGICSMLGFQSHEDKPSFKTPMPLPMQWSGPLGWLQFRASSDGCICEFRRRMILENQLSSKTHQFYKDKSKRDHSHMLKSRLWQSINGMSLRNNQLLYLGGTDGDSATMRTSERHDQSSQDNLFEELLAADLTQEEVVEKIGGGRQKQLDILPTKNTTKEADSFPEFFRNMLQKKKGKMEVLKPCPGLLSVVVEGELAYSRGLDIRDCHEYHRTYTDYEDVDQTQFPYHLGDLYMDETLLKLMKEAMATLKPDGFYFSPTAHLYSDITEVYKHVQEQSDKLSQIFPKTWFDEWLQDNDDNKVLYHAAALCNEFQDIRTNSRAVFTVDDMLVISKASASLGGIISTAGMDLVWAMLAQPELFSHFTQRLPKMRIAILLQAKVTCAASQLDCTTLMESAAAPEEEKQSQKIYSVPLCSNGEFSGTQLLAAFMDVFLTFFWVEKRWMSDVALYDATVPQTIAMR</sequence>
<evidence type="ECO:0000313" key="2">
    <source>
        <dbReference type="Proteomes" id="UP000250140"/>
    </source>
</evidence>
<dbReference type="OrthoDB" id="3938979at2759"/>
<dbReference type="AlphaFoldDB" id="A0A8E2JVJ0"/>